<dbReference type="OrthoDB" id="6538282at2"/>
<evidence type="ECO:0000256" key="6">
    <source>
        <dbReference type="ARBA" id="ARBA00023136"/>
    </source>
</evidence>
<comment type="caution">
    <text evidence="9">The sequence shown here is derived from an EMBL/GenBank/DDBJ whole genome shotgun (WGS) entry which is preliminary data.</text>
</comment>
<dbReference type="Pfam" id="PF04239">
    <property type="entry name" value="DUF421"/>
    <property type="match status" value="1"/>
</dbReference>
<proteinExistence type="inferred from homology"/>
<evidence type="ECO:0000256" key="5">
    <source>
        <dbReference type="ARBA" id="ARBA00022989"/>
    </source>
</evidence>
<feature type="domain" description="YetF C-terminal" evidence="8">
    <location>
        <begin position="100"/>
        <end position="172"/>
    </location>
</feature>
<feature type="transmembrane region" description="Helical" evidence="7">
    <location>
        <begin position="20"/>
        <end position="40"/>
    </location>
</feature>
<dbReference type="Proteomes" id="UP000294689">
    <property type="component" value="Unassembled WGS sequence"/>
</dbReference>
<dbReference type="PANTHER" id="PTHR34582:SF6">
    <property type="entry name" value="UPF0702 TRANSMEMBRANE PROTEIN YCAP"/>
    <property type="match status" value="1"/>
</dbReference>
<keyword evidence="5 7" id="KW-1133">Transmembrane helix</keyword>
<sequence>MDQVTSFDWARIFVGEQPLFFLAELFLRVVVIYIMAILLLRIAGKRSRQQLTTLELLLVIALGSAVGDVMFYPSVAILYTIIVMLTILILQLLIEKLKTRFPRFDKFVDSKPTLIIKDGQFIEESLTSENLTKAEIYSSLRLKGIRNMGEVEYAYLEIPGQISVFKFEKGQERDGYVLVPYQEE</sequence>
<name>A0A4R7PYN8_9FLAO</name>
<feature type="transmembrane region" description="Helical" evidence="7">
    <location>
        <begin position="77"/>
        <end position="94"/>
    </location>
</feature>
<keyword evidence="6 7" id="KW-0472">Membrane</keyword>
<dbReference type="AlphaFoldDB" id="A0A4R7PYN8"/>
<keyword evidence="4 7" id="KW-0812">Transmembrane</keyword>
<keyword evidence="3" id="KW-1003">Cell membrane</keyword>
<evidence type="ECO:0000313" key="9">
    <source>
        <dbReference type="EMBL" id="TDU40088.1"/>
    </source>
</evidence>
<evidence type="ECO:0000313" key="10">
    <source>
        <dbReference type="Proteomes" id="UP000294689"/>
    </source>
</evidence>
<evidence type="ECO:0000256" key="3">
    <source>
        <dbReference type="ARBA" id="ARBA00022475"/>
    </source>
</evidence>
<dbReference type="GO" id="GO:0005886">
    <property type="term" value="C:plasma membrane"/>
    <property type="evidence" value="ECO:0007669"/>
    <property type="project" value="UniProtKB-SubCell"/>
</dbReference>
<comment type="subcellular location">
    <subcellularLocation>
        <location evidence="1">Cell membrane</location>
        <topology evidence="1">Multi-pass membrane protein</topology>
    </subcellularLocation>
</comment>
<organism evidence="9 10">
    <name type="scientific">Gelidibacter sediminis</name>
    <dbReference type="NCBI Taxonomy" id="1608710"/>
    <lineage>
        <taxon>Bacteria</taxon>
        <taxon>Pseudomonadati</taxon>
        <taxon>Bacteroidota</taxon>
        <taxon>Flavobacteriia</taxon>
        <taxon>Flavobacteriales</taxon>
        <taxon>Flavobacteriaceae</taxon>
        <taxon>Gelidibacter</taxon>
    </lineage>
</organism>
<dbReference type="RefSeq" id="WP_133758131.1">
    <property type="nucleotide sequence ID" value="NZ_SOBW01000008.1"/>
</dbReference>
<protein>
    <submittedName>
        <fullName evidence="9">Uncharacterized protein DUF421</fullName>
    </submittedName>
</protein>
<evidence type="ECO:0000256" key="7">
    <source>
        <dbReference type="SAM" id="Phobius"/>
    </source>
</evidence>
<dbReference type="EMBL" id="SOBW01000008">
    <property type="protein sequence ID" value="TDU40088.1"/>
    <property type="molecule type" value="Genomic_DNA"/>
</dbReference>
<gene>
    <name evidence="9" type="ORF">BXY82_2128</name>
</gene>
<feature type="transmembrane region" description="Helical" evidence="7">
    <location>
        <begin position="52"/>
        <end position="71"/>
    </location>
</feature>
<dbReference type="PANTHER" id="PTHR34582">
    <property type="entry name" value="UPF0702 TRANSMEMBRANE PROTEIN YCAP"/>
    <property type="match status" value="1"/>
</dbReference>
<dbReference type="InterPro" id="IPR007353">
    <property type="entry name" value="DUF421"/>
</dbReference>
<keyword evidence="10" id="KW-1185">Reference proteome</keyword>
<reference evidence="9 10" key="1">
    <citation type="submission" date="2019-03" db="EMBL/GenBank/DDBJ databases">
        <title>Genomic Encyclopedia of Archaeal and Bacterial Type Strains, Phase II (KMG-II): from individual species to whole genera.</title>
        <authorList>
            <person name="Goeker M."/>
        </authorList>
    </citation>
    <scope>NUCLEOTIDE SEQUENCE [LARGE SCALE GENOMIC DNA]</scope>
    <source>
        <strain evidence="9 10">DSM 28135</strain>
    </source>
</reference>
<evidence type="ECO:0000256" key="4">
    <source>
        <dbReference type="ARBA" id="ARBA00022692"/>
    </source>
</evidence>
<evidence type="ECO:0000259" key="8">
    <source>
        <dbReference type="Pfam" id="PF04239"/>
    </source>
</evidence>
<dbReference type="Gene3D" id="3.30.240.20">
    <property type="entry name" value="bsu07140 like domains"/>
    <property type="match status" value="1"/>
</dbReference>
<dbReference type="InterPro" id="IPR023090">
    <property type="entry name" value="UPF0702_alpha/beta_dom_sf"/>
</dbReference>
<evidence type="ECO:0000256" key="1">
    <source>
        <dbReference type="ARBA" id="ARBA00004651"/>
    </source>
</evidence>
<accession>A0A4R7PYN8</accession>
<evidence type="ECO:0000256" key="2">
    <source>
        <dbReference type="ARBA" id="ARBA00006448"/>
    </source>
</evidence>
<comment type="similarity">
    <text evidence="2">Belongs to the UPF0702 family.</text>
</comment>